<keyword evidence="4" id="KW-1185">Reference proteome</keyword>
<name>A0A0D0D230_9AGAR</name>
<protein>
    <recommendedName>
        <fullName evidence="2">Aldehyde dehydrogenase domain-containing protein</fullName>
    </recommendedName>
</protein>
<keyword evidence="1" id="KW-0560">Oxidoreductase</keyword>
<dbReference type="OrthoDB" id="310895at2759"/>
<dbReference type="GO" id="GO:0005737">
    <property type="term" value="C:cytoplasm"/>
    <property type="evidence" value="ECO:0007669"/>
    <property type="project" value="TreeGrafter"/>
</dbReference>
<feature type="domain" description="Aldehyde dehydrogenase" evidence="2">
    <location>
        <begin position="2"/>
        <end position="114"/>
    </location>
</feature>
<gene>
    <name evidence="3" type="ORF">GYMLUDRAFT_163371</name>
</gene>
<dbReference type="SUPFAM" id="SSF53720">
    <property type="entry name" value="ALDH-like"/>
    <property type="match status" value="1"/>
</dbReference>
<evidence type="ECO:0000256" key="1">
    <source>
        <dbReference type="ARBA" id="ARBA00023002"/>
    </source>
</evidence>
<dbReference type="PANTHER" id="PTHR43353">
    <property type="entry name" value="SUCCINATE-SEMIALDEHYDE DEHYDROGENASE, MITOCHONDRIAL"/>
    <property type="match status" value="1"/>
</dbReference>
<dbReference type="AlphaFoldDB" id="A0A0D0D230"/>
<dbReference type="HOGENOM" id="CLU_1820386_0_0_1"/>
<dbReference type="Proteomes" id="UP000053593">
    <property type="component" value="Unassembled WGS sequence"/>
</dbReference>
<dbReference type="EMBL" id="KN834765">
    <property type="protein sequence ID" value="KIK63263.1"/>
    <property type="molecule type" value="Genomic_DNA"/>
</dbReference>
<dbReference type="GO" id="GO:0004777">
    <property type="term" value="F:succinate-semialdehyde dehydrogenase (NAD+) activity"/>
    <property type="evidence" value="ECO:0007669"/>
    <property type="project" value="TreeGrafter"/>
</dbReference>
<dbReference type="InterPro" id="IPR016161">
    <property type="entry name" value="Ald_DH/histidinol_DH"/>
</dbReference>
<evidence type="ECO:0000313" key="3">
    <source>
        <dbReference type="EMBL" id="KIK63263.1"/>
    </source>
</evidence>
<feature type="non-terminal residue" evidence="3">
    <location>
        <position position="142"/>
    </location>
</feature>
<evidence type="ECO:0000259" key="2">
    <source>
        <dbReference type="Pfam" id="PF00171"/>
    </source>
</evidence>
<proteinExistence type="predicted"/>
<accession>A0A0D0D230</accession>
<evidence type="ECO:0000313" key="4">
    <source>
        <dbReference type="Proteomes" id="UP000053593"/>
    </source>
</evidence>
<dbReference type="InterPro" id="IPR015590">
    <property type="entry name" value="Aldehyde_DH_dom"/>
</dbReference>
<dbReference type="Gene3D" id="3.40.605.10">
    <property type="entry name" value="Aldehyde Dehydrogenase, Chain A, domain 1"/>
    <property type="match status" value="1"/>
</dbReference>
<sequence>SILTPGNFPSARIICKLGAALAAGCMTIIKPLPETGMGSIRMGLHALAIAELQSQLTHFACVPDGVIKMVTTEKNATAVGKEICESLIVKKVTFIRLRSVTKLFIAMATSTLQNLVSFSYSPQSGNRHLHMIGSVVFRQGIS</sequence>
<dbReference type="PANTHER" id="PTHR43353:SF5">
    <property type="entry name" value="SUCCINATE-SEMIALDEHYDE DEHYDROGENASE, MITOCHONDRIAL"/>
    <property type="match status" value="1"/>
</dbReference>
<dbReference type="GO" id="GO:0009450">
    <property type="term" value="P:gamma-aminobutyric acid catabolic process"/>
    <property type="evidence" value="ECO:0007669"/>
    <property type="project" value="TreeGrafter"/>
</dbReference>
<dbReference type="InterPro" id="IPR050740">
    <property type="entry name" value="Aldehyde_DH_Superfamily"/>
</dbReference>
<organism evidence="3 4">
    <name type="scientific">Collybiopsis luxurians FD-317 M1</name>
    <dbReference type="NCBI Taxonomy" id="944289"/>
    <lineage>
        <taxon>Eukaryota</taxon>
        <taxon>Fungi</taxon>
        <taxon>Dikarya</taxon>
        <taxon>Basidiomycota</taxon>
        <taxon>Agaricomycotina</taxon>
        <taxon>Agaricomycetes</taxon>
        <taxon>Agaricomycetidae</taxon>
        <taxon>Agaricales</taxon>
        <taxon>Marasmiineae</taxon>
        <taxon>Omphalotaceae</taxon>
        <taxon>Collybiopsis</taxon>
        <taxon>Collybiopsis luxurians</taxon>
    </lineage>
</organism>
<dbReference type="Pfam" id="PF00171">
    <property type="entry name" value="Aldedh"/>
    <property type="match status" value="1"/>
</dbReference>
<dbReference type="InterPro" id="IPR016162">
    <property type="entry name" value="Ald_DH_N"/>
</dbReference>
<reference evidence="3 4" key="1">
    <citation type="submission" date="2014-04" db="EMBL/GenBank/DDBJ databases">
        <title>Evolutionary Origins and Diversification of the Mycorrhizal Mutualists.</title>
        <authorList>
            <consortium name="DOE Joint Genome Institute"/>
            <consortium name="Mycorrhizal Genomics Consortium"/>
            <person name="Kohler A."/>
            <person name="Kuo A."/>
            <person name="Nagy L.G."/>
            <person name="Floudas D."/>
            <person name="Copeland A."/>
            <person name="Barry K.W."/>
            <person name="Cichocki N."/>
            <person name="Veneault-Fourrey C."/>
            <person name="LaButti K."/>
            <person name="Lindquist E.A."/>
            <person name="Lipzen A."/>
            <person name="Lundell T."/>
            <person name="Morin E."/>
            <person name="Murat C."/>
            <person name="Riley R."/>
            <person name="Ohm R."/>
            <person name="Sun H."/>
            <person name="Tunlid A."/>
            <person name="Henrissat B."/>
            <person name="Grigoriev I.V."/>
            <person name="Hibbett D.S."/>
            <person name="Martin F."/>
        </authorList>
    </citation>
    <scope>NUCLEOTIDE SEQUENCE [LARGE SCALE GENOMIC DNA]</scope>
    <source>
        <strain evidence="3 4">FD-317 M1</strain>
    </source>
</reference>